<dbReference type="PANTHER" id="PTHR31082:SF4">
    <property type="entry name" value="PHEROMONE-REGULATED MEMBRANE PROTEIN 10"/>
    <property type="match status" value="1"/>
</dbReference>
<dbReference type="Pfam" id="PF06738">
    <property type="entry name" value="ThrE"/>
    <property type="match status" value="1"/>
</dbReference>
<feature type="region of interest" description="Disordered" evidence="2">
    <location>
        <begin position="275"/>
        <end position="424"/>
    </location>
</feature>
<evidence type="ECO:0000313" key="6">
    <source>
        <dbReference type="Proteomes" id="UP000235392"/>
    </source>
</evidence>
<evidence type="ECO:0000256" key="1">
    <source>
        <dbReference type="ARBA" id="ARBA00034125"/>
    </source>
</evidence>
<evidence type="ECO:0000313" key="5">
    <source>
        <dbReference type="EMBL" id="PLW13351.1"/>
    </source>
</evidence>
<feature type="transmembrane region" description="Helical" evidence="3">
    <location>
        <begin position="1200"/>
        <end position="1217"/>
    </location>
</feature>
<feature type="domain" description="Threonine/serine exporter-like N-terminal" evidence="4">
    <location>
        <begin position="873"/>
        <end position="1113"/>
    </location>
</feature>
<feature type="region of interest" description="Disordered" evidence="2">
    <location>
        <begin position="443"/>
        <end position="463"/>
    </location>
</feature>
<feature type="region of interest" description="Disordered" evidence="2">
    <location>
        <begin position="1"/>
        <end position="131"/>
    </location>
</feature>
<feature type="region of interest" description="Disordered" evidence="2">
    <location>
        <begin position="670"/>
        <end position="690"/>
    </location>
</feature>
<dbReference type="InterPro" id="IPR051361">
    <property type="entry name" value="ThrE/Ser_Exporter"/>
</dbReference>
<reference evidence="5 6" key="1">
    <citation type="submission" date="2017-11" db="EMBL/GenBank/DDBJ databases">
        <title>De novo assembly and phasing of dikaryotic genomes from two isolates of Puccinia coronata f. sp. avenae, the causal agent of oat crown rust.</title>
        <authorList>
            <person name="Miller M.E."/>
            <person name="Zhang Y."/>
            <person name="Omidvar V."/>
            <person name="Sperschneider J."/>
            <person name="Schwessinger B."/>
            <person name="Raley C."/>
            <person name="Palmer J.M."/>
            <person name="Garnica D."/>
            <person name="Upadhyaya N."/>
            <person name="Rathjen J."/>
            <person name="Taylor J.M."/>
            <person name="Park R.F."/>
            <person name="Dodds P.N."/>
            <person name="Hirsch C.D."/>
            <person name="Kianian S.F."/>
            <person name="Figueroa M."/>
        </authorList>
    </citation>
    <scope>NUCLEOTIDE SEQUENCE [LARGE SCALE GENOMIC DNA]</scope>
    <source>
        <strain evidence="5">12SD80</strain>
    </source>
</reference>
<feature type="compositionally biased region" description="Polar residues" evidence="2">
    <location>
        <begin position="339"/>
        <end position="353"/>
    </location>
</feature>
<evidence type="ECO:0000256" key="2">
    <source>
        <dbReference type="SAM" id="MobiDB-lite"/>
    </source>
</evidence>
<feature type="compositionally biased region" description="Low complexity" evidence="2">
    <location>
        <begin position="306"/>
        <end position="319"/>
    </location>
</feature>
<keyword evidence="3" id="KW-0812">Transmembrane</keyword>
<feature type="transmembrane region" description="Helical" evidence="3">
    <location>
        <begin position="1224"/>
        <end position="1248"/>
    </location>
</feature>
<feature type="compositionally biased region" description="Polar residues" evidence="2">
    <location>
        <begin position="320"/>
        <end position="330"/>
    </location>
</feature>
<comment type="caution">
    <text evidence="5">The sequence shown here is derived from an EMBL/GenBank/DDBJ whole genome shotgun (WGS) entry which is preliminary data.</text>
</comment>
<feature type="compositionally biased region" description="Low complexity" evidence="2">
    <location>
        <begin position="66"/>
        <end position="89"/>
    </location>
</feature>
<feature type="transmembrane region" description="Helical" evidence="3">
    <location>
        <begin position="1061"/>
        <end position="1081"/>
    </location>
</feature>
<feature type="compositionally biased region" description="Polar residues" evidence="2">
    <location>
        <begin position="380"/>
        <end position="397"/>
    </location>
</feature>
<proteinExistence type="inferred from homology"/>
<feature type="transmembrane region" description="Helical" evidence="3">
    <location>
        <begin position="1173"/>
        <end position="1194"/>
    </location>
</feature>
<dbReference type="GO" id="GO:0022857">
    <property type="term" value="F:transmembrane transporter activity"/>
    <property type="evidence" value="ECO:0007669"/>
    <property type="project" value="InterPro"/>
</dbReference>
<dbReference type="EMBL" id="PGCI01000855">
    <property type="protein sequence ID" value="PLW13351.1"/>
    <property type="molecule type" value="Genomic_DNA"/>
</dbReference>
<feature type="transmembrane region" description="Helical" evidence="3">
    <location>
        <begin position="1036"/>
        <end position="1055"/>
    </location>
</feature>
<feature type="region of interest" description="Disordered" evidence="2">
    <location>
        <begin position="724"/>
        <end position="752"/>
    </location>
</feature>
<organism evidence="5 6">
    <name type="scientific">Puccinia coronata f. sp. avenae</name>
    <dbReference type="NCBI Taxonomy" id="200324"/>
    <lineage>
        <taxon>Eukaryota</taxon>
        <taxon>Fungi</taxon>
        <taxon>Dikarya</taxon>
        <taxon>Basidiomycota</taxon>
        <taxon>Pucciniomycotina</taxon>
        <taxon>Pucciniomycetes</taxon>
        <taxon>Pucciniales</taxon>
        <taxon>Pucciniaceae</taxon>
        <taxon>Puccinia</taxon>
    </lineage>
</organism>
<feature type="compositionally biased region" description="Low complexity" evidence="2">
    <location>
        <begin position="201"/>
        <end position="216"/>
    </location>
</feature>
<feature type="region of interest" description="Disordered" evidence="2">
    <location>
        <begin position="522"/>
        <end position="589"/>
    </location>
</feature>
<sequence length="1299" mass="139315">MASSASQSISIIHNSPEPKHRATAPADPDQPRRLSQQGSSVLHLPEPSFEAEHDLIEEQSTQFIQSSNHGVGSNHNSDSGHSSSSSSSSLVTQSQPLLPSAAAHPAVDEQASQVPLTQQQQHNKHPPSATKIDSTATLSAIHPNTPLVYCSTGKEPPVIIVPSNLDPLSTSSSSSTTPHKKRRVQWVGLRERDSTELDDWPSSSSHQSHQPHQSPSYCKSDSGTDPLSDHLYHYHPHHPHHHPHPNSLASNNSSSASHHLSRPFSIRLPDRPTLEQLSQQVASQRANSTRRHYLVQQQNQSDSRENSTSSLALSTNLNTRANSSSASKNINPYFPSIPSKFNHQSVDPSNSHPHNLYRSPGSRIPYKYNPPSPRDASYLPTGSTPNSNMATPDQSRPGTPDSDLDIPFGERDGLPSNPNRKPRTFTREAANLVSLHKFNMTSALGRSHHPGQGLGPGKRLGTAASHNATVREHRALGINFNSSTAGASRSGFKPPGMPVGNGVLSSLLHLYNHPSSAQSSSATLINYGSDDDSDGAGGGSQSAHSHGRHSSTDSNHARSKQVLPTHRESSDPNNQAAQGSLNNNQASSGRSSFDAIVSTRQKIVHGFSKVAKRFDLERPPTARSNAGVFGALQASAMALGGVAAPAANNIAPAVNKSGFRLARYTNAAGGDASETTCPITPSLTLTSDDPYGEMVPAPSREDDNVAGPPRRVSSAGILVRRNSEDGGLITPDLPSFNNGRGGPDRMASSASSSVGSIFKTRIHKSSSMASLKALGDAMKPTNFHNESAVLKAKKSSGSVSGSTPGTPSKEFCGSEKSPANTPMGLPPNIYNFPAHVPVKAHQHNQIARRRREKRRQEEIFITMHVAAILQRQQFILQLTRALMMFGGPSHRLESQVLATARVLEIDLQVVLIYSICIFSFQDEATHTSETKFIKQSPNVDLGKLTDLATLHWEVVHDKIGVQEASQEISRLMRAPPEYKHWQTILIGGLCSAFIGPAAFSASFLDVLISAPLGAGLVAAQLFVANKSDVLSQIFEIVVTGFTSFVAAGLASTGYFCYSAVIASSIVLILPGWLVCCAALELQSRSIVSGSVRLIWAVIYALFLGLGISVGAEFWTLFSGKSVQVSVDGTCGMSHNKGKWYQTTIPMWSMFIVVPGYALFLAMRQQARLYSKEIWVMVLLASGGFTANHFASLAFPNRSDISSALGSFVVGFLANIYGRLFQGTSFIVALVPILFQLPSGLGNGGLLYFANTSDSSHSFTSGFQVGQQLLEVSLGLVIGLFVATVIVYPFGNRRGGIMAF</sequence>
<dbReference type="Proteomes" id="UP000235392">
    <property type="component" value="Unassembled WGS sequence"/>
</dbReference>
<feature type="transmembrane region" description="Helical" evidence="3">
    <location>
        <begin position="1093"/>
        <end position="1117"/>
    </location>
</feature>
<dbReference type="PANTHER" id="PTHR31082">
    <property type="entry name" value="PHEROMONE-REGULATED MEMBRANE PROTEIN 10"/>
    <property type="match status" value="1"/>
</dbReference>
<feature type="compositionally biased region" description="Low complexity" evidence="2">
    <location>
        <begin position="245"/>
        <end position="258"/>
    </location>
</feature>
<accession>A0A2N5SJG7</accession>
<evidence type="ECO:0000256" key="3">
    <source>
        <dbReference type="SAM" id="Phobius"/>
    </source>
</evidence>
<dbReference type="InterPro" id="IPR010619">
    <property type="entry name" value="ThrE-like_N"/>
</dbReference>
<feature type="compositionally biased region" description="Polar residues" evidence="2">
    <location>
        <begin position="110"/>
        <end position="121"/>
    </location>
</feature>
<feature type="transmembrane region" description="Helical" evidence="3">
    <location>
        <begin position="1006"/>
        <end position="1024"/>
    </location>
</feature>
<protein>
    <recommendedName>
        <fullName evidence="4">Threonine/serine exporter-like N-terminal domain-containing protein</fullName>
    </recommendedName>
</protein>
<feature type="compositionally biased region" description="Polar residues" evidence="2">
    <location>
        <begin position="275"/>
        <end position="287"/>
    </location>
</feature>
<feature type="compositionally biased region" description="Basic residues" evidence="2">
    <location>
        <begin position="233"/>
        <end position="244"/>
    </location>
</feature>
<keyword evidence="3" id="KW-1133">Transmembrane helix</keyword>
<keyword evidence="3" id="KW-0472">Membrane</keyword>
<feature type="compositionally biased region" description="Polar residues" evidence="2">
    <location>
        <begin position="571"/>
        <end position="589"/>
    </location>
</feature>
<evidence type="ECO:0000259" key="4">
    <source>
        <dbReference type="Pfam" id="PF06738"/>
    </source>
</evidence>
<feature type="compositionally biased region" description="Low complexity" evidence="2">
    <location>
        <begin position="793"/>
        <end position="809"/>
    </location>
</feature>
<comment type="similarity">
    <text evidence="1">Belongs to the ThrE exporter (TC 2.A.79) family.</text>
</comment>
<feature type="region of interest" description="Disordered" evidence="2">
    <location>
        <begin position="162"/>
        <end position="261"/>
    </location>
</feature>
<feature type="transmembrane region" description="Helical" evidence="3">
    <location>
        <begin position="1144"/>
        <end position="1161"/>
    </location>
</feature>
<feature type="compositionally biased region" description="Low complexity" evidence="2">
    <location>
        <begin position="1"/>
        <end position="12"/>
    </location>
</feature>
<name>A0A2N5SJG7_9BASI</name>
<feature type="compositionally biased region" description="Polar residues" evidence="2">
    <location>
        <begin position="673"/>
        <end position="687"/>
    </location>
</feature>
<feature type="region of interest" description="Disordered" evidence="2">
    <location>
        <begin position="793"/>
        <end position="817"/>
    </location>
</feature>
<feature type="transmembrane region" description="Helical" evidence="3">
    <location>
        <begin position="1268"/>
        <end position="1289"/>
    </location>
</feature>
<gene>
    <name evidence="5" type="ORF">PCASD_19612</name>
</gene>